<proteinExistence type="predicted"/>
<accession>A0AAD4N644</accession>
<evidence type="ECO:0000313" key="1">
    <source>
        <dbReference type="EMBL" id="KAI1714934.1"/>
    </source>
</evidence>
<gene>
    <name evidence="1" type="ORF">DdX_08208</name>
</gene>
<organism evidence="1 2">
    <name type="scientific">Ditylenchus destructor</name>
    <dbReference type="NCBI Taxonomy" id="166010"/>
    <lineage>
        <taxon>Eukaryota</taxon>
        <taxon>Metazoa</taxon>
        <taxon>Ecdysozoa</taxon>
        <taxon>Nematoda</taxon>
        <taxon>Chromadorea</taxon>
        <taxon>Rhabditida</taxon>
        <taxon>Tylenchina</taxon>
        <taxon>Tylenchomorpha</taxon>
        <taxon>Sphaerularioidea</taxon>
        <taxon>Anguinidae</taxon>
        <taxon>Anguininae</taxon>
        <taxon>Ditylenchus</taxon>
    </lineage>
</organism>
<name>A0AAD4N644_9BILA</name>
<keyword evidence="2" id="KW-1185">Reference proteome</keyword>
<dbReference type="AlphaFoldDB" id="A0AAD4N644"/>
<dbReference type="Proteomes" id="UP001201812">
    <property type="component" value="Unassembled WGS sequence"/>
</dbReference>
<sequence length="129" mass="14232">MASGILEFSGFLGFSEGQNWPCPAVFRASDSSFCSSQQAEQNWPSFRAGRVAQSQIWTQAARSAAAGPLLWCLERPKAATDVQPNPNHQNIAVARSRPSRVSGFKNNDRFPLKITNPYTILTQSPPFFN</sequence>
<comment type="caution">
    <text evidence="1">The sequence shown here is derived from an EMBL/GenBank/DDBJ whole genome shotgun (WGS) entry which is preliminary data.</text>
</comment>
<dbReference type="EMBL" id="JAKKPZ010000012">
    <property type="protein sequence ID" value="KAI1714934.1"/>
    <property type="molecule type" value="Genomic_DNA"/>
</dbReference>
<protein>
    <submittedName>
        <fullName evidence="1">Uncharacterized protein</fullName>
    </submittedName>
</protein>
<evidence type="ECO:0000313" key="2">
    <source>
        <dbReference type="Proteomes" id="UP001201812"/>
    </source>
</evidence>
<reference evidence="1" key="1">
    <citation type="submission" date="2022-01" db="EMBL/GenBank/DDBJ databases">
        <title>Genome Sequence Resource for Two Populations of Ditylenchus destructor, the Migratory Endoparasitic Phytonematode.</title>
        <authorList>
            <person name="Zhang H."/>
            <person name="Lin R."/>
            <person name="Xie B."/>
        </authorList>
    </citation>
    <scope>NUCLEOTIDE SEQUENCE</scope>
    <source>
        <strain evidence="1">BazhouSP</strain>
    </source>
</reference>